<keyword evidence="3" id="KW-0418">Kinase</keyword>
<dbReference type="PANTHER" id="PTHR23359">
    <property type="entry name" value="NUCLEOTIDE KINASE"/>
    <property type="match status" value="1"/>
</dbReference>
<feature type="region of interest" description="Disordered" evidence="4">
    <location>
        <begin position="1"/>
        <end position="30"/>
    </location>
</feature>
<feature type="compositionally biased region" description="Polar residues" evidence="4">
    <location>
        <begin position="1"/>
        <end position="13"/>
    </location>
</feature>
<keyword evidence="1" id="KW-0808">Transferase</keyword>
<dbReference type="SUPFAM" id="SSF52540">
    <property type="entry name" value="P-loop containing nucleoside triphosphate hydrolases"/>
    <property type="match status" value="3"/>
</dbReference>
<sequence length="809" mass="88652">MCSLFQEKNNTASDIEDPDWKGGGPSTRSAVVRTPKSAIAGMQNTGKVKFDPPKVPVIFVLGGPGSGKVTHCDTLMQERRGVTHINMMDLLQQYAIGNDMQDFSQLSSRTVTEVLMLEMKMSPAAKTYLVSGYPRSMRDVVEYSEKIQVINGVILISWRQAILQKQIDYGAKLGHVVLSLAKMELENFFKNVMPVADYFDQSDMLIAINGERSPSEVYKDFRAAVLDILGAQENQEALLNGVAAHGAQMTRPTSHHGLLQRQQSRTSLTMVRHDDTGETATVGGEVSPERVRPRGALPPPIIWVIGGPGSNKATLCLKAVGINPGWGHFSVGRSLRAVAESGPRVGSENYAVKEAITAGEMVPKKSLDAMIQSQLAQLADRRGIIIDGYPRDMDQVADFERKYNQKPPIILLDCSKLQLGRGRLDDTVSSFRRRLELFRELTLPMLKEMDTAGRLTIVDGDTDSPSVQREFERIVRVNMERVLNSGLAQNDPAKEADIPPVQLGSFRNVLQRQQSSSVDAIVQDLDTEVPGAVPTISHHVSLANGHLPGSGKAGPAKNGVCRSDHRLFMCHQMALEHESKAKDKATASAPSSGGSSPAVQVPNAAGIPIAHMRDANVPIIWVLGGPGCGKGTQCEKIVKKYNFSHFSTGDLLRDEVASGSEKGKELQEMMKQGILVPNETVLKLLEAAMVKALNGTVGYLIDGYPREPAQGPEFEKFIAPVDIVLYFECSNETLVARIMKRASESATVRADDNEETLKTRIATFRENTEKILVQYPTQLRRLNAERAPEEIFADVEKAIDELLVKKGKK</sequence>
<dbReference type="InterPro" id="IPR027417">
    <property type="entry name" value="P-loop_NTPase"/>
</dbReference>
<dbReference type="Proteomes" id="UP000075884">
    <property type="component" value="Unassembled WGS sequence"/>
</dbReference>
<dbReference type="AlphaFoldDB" id="A0A182NER6"/>
<proteinExistence type="inferred from homology"/>
<evidence type="ECO:0000313" key="6">
    <source>
        <dbReference type="Proteomes" id="UP000075884"/>
    </source>
</evidence>
<dbReference type="EnsemblMetazoa" id="ADIR006138-RA">
    <property type="protein sequence ID" value="ADIR006138-PA"/>
    <property type="gene ID" value="ADIR006138"/>
</dbReference>
<dbReference type="PROSITE" id="PS00113">
    <property type="entry name" value="ADENYLATE_KINASE"/>
    <property type="match status" value="2"/>
</dbReference>
<evidence type="ECO:0008006" key="7">
    <source>
        <dbReference type="Google" id="ProtNLM"/>
    </source>
</evidence>
<dbReference type="InterPro" id="IPR033690">
    <property type="entry name" value="Adenylat_kinase_CS"/>
</dbReference>
<reference evidence="5" key="2">
    <citation type="submission" date="2020-05" db="UniProtKB">
        <authorList>
            <consortium name="EnsemblMetazoa"/>
        </authorList>
    </citation>
    <scope>IDENTIFICATION</scope>
    <source>
        <strain evidence="5">WRAIR2</strain>
    </source>
</reference>
<protein>
    <recommendedName>
        <fullName evidence="7">Adenylate kinase isoenzyme 5</fullName>
    </recommendedName>
</protein>
<organism evidence="5 6">
    <name type="scientific">Anopheles dirus</name>
    <dbReference type="NCBI Taxonomy" id="7168"/>
    <lineage>
        <taxon>Eukaryota</taxon>
        <taxon>Metazoa</taxon>
        <taxon>Ecdysozoa</taxon>
        <taxon>Arthropoda</taxon>
        <taxon>Hexapoda</taxon>
        <taxon>Insecta</taxon>
        <taxon>Pterygota</taxon>
        <taxon>Neoptera</taxon>
        <taxon>Endopterygota</taxon>
        <taxon>Diptera</taxon>
        <taxon>Nematocera</taxon>
        <taxon>Culicoidea</taxon>
        <taxon>Culicidae</taxon>
        <taxon>Anophelinae</taxon>
        <taxon>Anopheles</taxon>
    </lineage>
</organism>
<dbReference type="Gene3D" id="3.40.50.300">
    <property type="entry name" value="P-loop containing nucleotide triphosphate hydrolases"/>
    <property type="match status" value="3"/>
</dbReference>
<dbReference type="GO" id="GO:0019205">
    <property type="term" value="F:nucleobase-containing compound kinase activity"/>
    <property type="evidence" value="ECO:0007669"/>
    <property type="project" value="InterPro"/>
</dbReference>
<evidence type="ECO:0000313" key="5">
    <source>
        <dbReference type="EnsemblMetazoa" id="ADIR006138-PA"/>
    </source>
</evidence>
<accession>A0A182NER6</accession>
<dbReference type="Pfam" id="PF00406">
    <property type="entry name" value="ADK"/>
    <property type="match status" value="3"/>
</dbReference>
<reference evidence="6" key="1">
    <citation type="submission" date="2013-03" db="EMBL/GenBank/DDBJ databases">
        <title>The Genome Sequence of Anopheles dirus WRAIR2.</title>
        <authorList>
            <consortium name="The Broad Institute Genomics Platform"/>
            <person name="Neafsey D.E."/>
            <person name="Walton C."/>
            <person name="Walker B."/>
            <person name="Young S.K."/>
            <person name="Zeng Q."/>
            <person name="Gargeya S."/>
            <person name="Fitzgerald M."/>
            <person name="Haas B."/>
            <person name="Abouelleil A."/>
            <person name="Allen A.W."/>
            <person name="Alvarado L."/>
            <person name="Arachchi H.M."/>
            <person name="Berlin A.M."/>
            <person name="Chapman S.B."/>
            <person name="Gainer-Dewar J."/>
            <person name="Goldberg J."/>
            <person name="Griggs A."/>
            <person name="Gujja S."/>
            <person name="Hansen M."/>
            <person name="Howarth C."/>
            <person name="Imamovic A."/>
            <person name="Ireland A."/>
            <person name="Larimer J."/>
            <person name="McCowan C."/>
            <person name="Murphy C."/>
            <person name="Pearson M."/>
            <person name="Poon T.W."/>
            <person name="Priest M."/>
            <person name="Roberts A."/>
            <person name="Saif S."/>
            <person name="Shea T."/>
            <person name="Sisk P."/>
            <person name="Sykes S."/>
            <person name="Wortman J."/>
            <person name="Nusbaum C."/>
            <person name="Birren B."/>
        </authorList>
    </citation>
    <scope>NUCLEOTIDE SEQUENCE [LARGE SCALE GENOMIC DNA]</scope>
    <source>
        <strain evidence="6">WRAIR2</strain>
    </source>
</reference>
<dbReference type="VEuPathDB" id="VectorBase:ADIR006138"/>
<dbReference type="GO" id="GO:0006139">
    <property type="term" value="P:nucleobase-containing compound metabolic process"/>
    <property type="evidence" value="ECO:0007669"/>
    <property type="project" value="InterPro"/>
</dbReference>
<dbReference type="HAMAP" id="MF_00235">
    <property type="entry name" value="Adenylate_kinase_Adk"/>
    <property type="match status" value="1"/>
</dbReference>
<dbReference type="PRINTS" id="PR00094">
    <property type="entry name" value="ADENYLTKNASE"/>
</dbReference>
<evidence type="ECO:0000256" key="4">
    <source>
        <dbReference type="SAM" id="MobiDB-lite"/>
    </source>
</evidence>
<dbReference type="STRING" id="7168.A0A182NER6"/>
<keyword evidence="2" id="KW-0547">Nucleotide-binding</keyword>
<feature type="region of interest" description="Disordered" evidence="4">
    <location>
        <begin position="579"/>
        <end position="600"/>
    </location>
</feature>
<evidence type="ECO:0000256" key="2">
    <source>
        <dbReference type="ARBA" id="ARBA00022741"/>
    </source>
</evidence>
<evidence type="ECO:0000256" key="3">
    <source>
        <dbReference type="ARBA" id="ARBA00022777"/>
    </source>
</evidence>
<evidence type="ECO:0000256" key="1">
    <source>
        <dbReference type="ARBA" id="ARBA00022679"/>
    </source>
</evidence>
<dbReference type="InterPro" id="IPR000850">
    <property type="entry name" value="Adenylat/UMP-CMP_kin"/>
</dbReference>
<name>A0A182NER6_9DIPT</name>
<feature type="compositionally biased region" description="Low complexity" evidence="4">
    <location>
        <begin position="587"/>
        <end position="598"/>
    </location>
</feature>
<keyword evidence="6" id="KW-1185">Reference proteome</keyword>
<dbReference type="CDD" id="cd01428">
    <property type="entry name" value="ADK"/>
    <property type="match status" value="3"/>
</dbReference>
<dbReference type="GO" id="GO:0005524">
    <property type="term" value="F:ATP binding"/>
    <property type="evidence" value="ECO:0007669"/>
    <property type="project" value="InterPro"/>
</dbReference>